<dbReference type="HOGENOM" id="CLU_2402549_0_0_1"/>
<evidence type="ECO:0000256" key="1">
    <source>
        <dbReference type="SAM" id="Coils"/>
    </source>
</evidence>
<reference evidence="2 3" key="1">
    <citation type="journal article" date="2008" name="Nature">
        <title>The genome of the model beetle and pest Tribolium castaneum.</title>
        <authorList>
            <consortium name="Tribolium Genome Sequencing Consortium"/>
            <person name="Richards S."/>
            <person name="Gibbs R.A."/>
            <person name="Weinstock G.M."/>
            <person name="Brown S.J."/>
            <person name="Denell R."/>
            <person name="Beeman R.W."/>
            <person name="Gibbs R."/>
            <person name="Beeman R.W."/>
            <person name="Brown S.J."/>
            <person name="Bucher G."/>
            <person name="Friedrich M."/>
            <person name="Grimmelikhuijzen C.J."/>
            <person name="Klingler M."/>
            <person name="Lorenzen M."/>
            <person name="Richards S."/>
            <person name="Roth S."/>
            <person name="Schroder R."/>
            <person name="Tautz D."/>
            <person name="Zdobnov E.M."/>
            <person name="Muzny D."/>
            <person name="Gibbs R.A."/>
            <person name="Weinstock G.M."/>
            <person name="Attaway T."/>
            <person name="Bell S."/>
            <person name="Buhay C.J."/>
            <person name="Chandrabose M.N."/>
            <person name="Chavez D."/>
            <person name="Clerk-Blankenburg K.P."/>
            <person name="Cree A."/>
            <person name="Dao M."/>
            <person name="Davis C."/>
            <person name="Chacko J."/>
            <person name="Dinh H."/>
            <person name="Dugan-Rocha S."/>
            <person name="Fowler G."/>
            <person name="Garner T.T."/>
            <person name="Garnes J."/>
            <person name="Gnirke A."/>
            <person name="Hawes A."/>
            <person name="Hernandez J."/>
            <person name="Hines S."/>
            <person name="Holder M."/>
            <person name="Hume J."/>
            <person name="Jhangiani S.N."/>
            <person name="Joshi V."/>
            <person name="Khan Z.M."/>
            <person name="Jackson L."/>
            <person name="Kovar C."/>
            <person name="Kowis A."/>
            <person name="Lee S."/>
            <person name="Lewis L.R."/>
            <person name="Margolis J."/>
            <person name="Morgan M."/>
            <person name="Nazareth L.V."/>
            <person name="Nguyen N."/>
            <person name="Okwuonu G."/>
            <person name="Parker D."/>
            <person name="Richards S."/>
            <person name="Ruiz S.J."/>
            <person name="Santibanez J."/>
            <person name="Savard J."/>
            <person name="Scherer S.E."/>
            <person name="Schneider B."/>
            <person name="Sodergren E."/>
            <person name="Tautz D."/>
            <person name="Vattahil S."/>
            <person name="Villasana D."/>
            <person name="White C.S."/>
            <person name="Wright R."/>
            <person name="Park Y."/>
            <person name="Beeman R.W."/>
            <person name="Lord J."/>
            <person name="Oppert B."/>
            <person name="Lorenzen M."/>
            <person name="Brown S."/>
            <person name="Wang L."/>
            <person name="Savard J."/>
            <person name="Tautz D."/>
            <person name="Richards S."/>
            <person name="Weinstock G."/>
            <person name="Gibbs R.A."/>
            <person name="Liu Y."/>
            <person name="Worley K."/>
            <person name="Weinstock G."/>
            <person name="Elsik C.G."/>
            <person name="Reese J.T."/>
            <person name="Elhaik E."/>
            <person name="Landan G."/>
            <person name="Graur D."/>
            <person name="Arensburger P."/>
            <person name="Atkinson P."/>
            <person name="Beeman R.W."/>
            <person name="Beidler J."/>
            <person name="Brown S.J."/>
            <person name="Demuth J.P."/>
            <person name="Drury D.W."/>
            <person name="Du Y.Z."/>
            <person name="Fujiwara H."/>
            <person name="Lorenzen M."/>
            <person name="Maselli V."/>
            <person name="Osanai M."/>
            <person name="Park Y."/>
            <person name="Robertson H.M."/>
            <person name="Tu Z."/>
            <person name="Wang J.J."/>
            <person name="Wang S."/>
            <person name="Richards S."/>
            <person name="Song H."/>
            <person name="Zhang L."/>
            <person name="Sodergren E."/>
            <person name="Werner D."/>
            <person name="Stanke M."/>
            <person name="Morgenstern B."/>
            <person name="Solovyev V."/>
            <person name="Kosarev P."/>
            <person name="Brown G."/>
            <person name="Chen H.C."/>
            <person name="Ermolaeva O."/>
            <person name="Hlavina W."/>
            <person name="Kapustin Y."/>
            <person name="Kiryutin B."/>
            <person name="Kitts P."/>
            <person name="Maglott D."/>
            <person name="Pruitt K."/>
            <person name="Sapojnikov V."/>
            <person name="Souvorov A."/>
            <person name="Mackey A.J."/>
            <person name="Waterhouse R.M."/>
            <person name="Wyder S."/>
            <person name="Zdobnov E.M."/>
            <person name="Zdobnov E.M."/>
            <person name="Wyder S."/>
            <person name="Kriventseva E.V."/>
            <person name="Kadowaki T."/>
            <person name="Bork P."/>
            <person name="Aranda M."/>
            <person name="Bao R."/>
            <person name="Beermann A."/>
            <person name="Berns N."/>
            <person name="Bolognesi R."/>
            <person name="Bonneton F."/>
            <person name="Bopp D."/>
            <person name="Brown S.J."/>
            <person name="Bucher G."/>
            <person name="Butts T."/>
            <person name="Chaumot A."/>
            <person name="Denell R.E."/>
            <person name="Ferrier D.E."/>
            <person name="Friedrich M."/>
            <person name="Gordon C.M."/>
            <person name="Jindra M."/>
            <person name="Klingler M."/>
            <person name="Lan Q."/>
            <person name="Lattorff H.M."/>
            <person name="Laudet V."/>
            <person name="von Levetsow C."/>
            <person name="Liu Z."/>
            <person name="Lutz R."/>
            <person name="Lynch J.A."/>
            <person name="da Fonseca R.N."/>
            <person name="Posnien N."/>
            <person name="Reuter R."/>
            <person name="Roth S."/>
            <person name="Savard J."/>
            <person name="Schinko J.B."/>
            <person name="Schmitt C."/>
            <person name="Schoppmeier M."/>
            <person name="Schroder R."/>
            <person name="Shippy T.D."/>
            <person name="Simonnet F."/>
            <person name="Marques-Souza H."/>
            <person name="Tautz D."/>
            <person name="Tomoyasu Y."/>
            <person name="Trauner J."/>
            <person name="Van der Zee M."/>
            <person name="Vervoort M."/>
            <person name="Wittkopp N."/>
            <person name="Wimmer E.A."/>
            <person name="Yang X."/>
            <person name="Jones A.K."/>
            <person name="Sattelle D.B."/>
            <person name="Ebert P.R."/>
            <person name="Nelson D."/>
            <person name="Scott J.G."/>
            <person name="Beeman R.W."/>
            <person name="Muthukrishnan S."/>
            <person name="Kramer K.J."/>
            <person name="Arakane Y."/>
            <person name="Beeman R.W."/>
            <person name="Zhu Q."/>
            <person name="Hogenkamp D."/>
            <person name="Dixit R."/>
            <person name="Oppert B."/>
            <person name="Jiang H."/>
            <person name="Zou Z."/>
            <person name="Marshall J."/>
            <person name="Elpidina E."/>
            <person name="Vinokurov K."/>
            <person name="Oppert C."/>
            <person name="Zou Z."/>
            <person name="Evans J."/>
            <person name="Lu Z."/>
            <person name="Zhao P."/>
            <person name="Sumathipala N."/>
            <person name="Altincicek B."/>
            <person name="Vilcinskas A."/>
            <person name="Williams M."/>
            <person name="Hultmark D."/>
            <person name="Hetru C."/>
            <person name="Jiang H."/>
            <person name="Grimmelikhuijzen C.J."/>
            <person name="Hauser F."/>
            <person name="Cazzamali G."/>
            <person name="Williamson M."/>
            <person name="Park Y."/>
            <person name="Li B."/>
            <person name="Tanaka Y."/>
            <person name="Predel R."/>
            <person name="Neupert S."/>
            <person name="Schachtner J."/>
            <person name="Verleyen P."/>
            <person name="Raible F."/>
            <person name="Bork P."/>
            <person name="Friedrich M."/>
            <person name="Walden K.K."/>
            <person name="Robertson H.M."/>
            <person name="Angeli S."/>
            <person name="Foret S."/>
            <person name="Bucher G."/>
            <person name="Schuetz S."/>
            <person name="Maleszka R."/>
            <person name="Wimmer E.A."/>
            <person name="Beeman R.W."/>
            <person name="Lorenzen M."/>
            <person name="Tomoyasu Y."/>
            <person name="Miller S.C."/>
            <person name="Grossmann D."/>
            <person name="Bucher G."/>
        </authorList>
    </citation>
    <scope>NUCLEOTIDE SEQUENCE [LARGE SCALE GENOMIC DNA]</scope>
    <source>
        <strain evidence="2 3">Georgia GA2</strain>
    </source>
</reference>
<dbReference type="AlphaFoldDB" id="D7GY47"/>
<organism evidence="2 3">
    <name type="scientific">Tribolium castaneum</name>
    <name type="common">Red flour beetle</name>
    <dbReference type="NCBI Taxonomy" id="7070"/>
    <lineage>
        <taxon>Eukaryota</taxon>
        <taxon>Metazoa</taxon>
        <taxon>Ecdysozoa</taxon>
        <taxon>Arthropoda</taxon>
        <taxon>Hexapoda</taxon>
        <taxon>Insecta</taxon>
        <taxon>Pterygota</taxon>
        <taxon>Neoptera</taxon>
        <taxon>Endopterygota</taxon>
        <taxon>Coleoptera</taxon>
        <taxon>Polyphaga</taxon>
        <taxon>Cucujiformia</taxon>
        <taxon>Tenebrionidae</taxon>
        <taxon>Tenebrionidae incertae sedis</taxon>
        <taxon>Tribolium</taxon>
    </lineage>
</organism>
<reference evidence="2 3" key="2">
    <citation type="journal article" date="2010" name="Nucleic Acids Res.">
        <title>BeetleBase in 2010: revisions to provide comprehensive genomic information for Tribolium castaneum.</title>
        <authorList>
            <person name="Kim H.S."/>
            <person name="Murphy T."/>
            <person name="Xia J."/>
            <person name="Caragea D."/>
            <person name="Park Y."/>
            <person name="Beeman R.W."/>
            <person name="Lorenzen M.D."/>
            <person name="Butcher S."/>
            <person name="Manak J.R."/>
            <person name="Brown S.J."/>
        </authorList>
    </citation>
    <scope>NUCLEOTIDE SEQUENCE [LARGE SCALE GENOMIC DNA]</scope>
    <source>
        <strain evidence="2 3">Georgia GA2</strain>
    </source>
</reference>
<dbReference type="InParanoid" id="D7GY47"/>
<dbReference type="EMBL" id="KQ972249">
    <property type="protein sequence ID" value="EFA13695.1"/>
    <property type="molecule type" value="Genomic_DNA"/>
</dbReference>
<protein>
    <submittedName>
        <fullName evidence="2">Uncharacterized protein</fullName>
    </submittedName>
</protein>
<accession>D7GY47</accession>
<dbReference type="Proteomes" id="UP000007266">
    <property type="component" value="Unassembled WGS sequence"/>
</dbReference>
<sequence>MPEKLKIEDDEEKAMVEAAEAYEQAEAKKEEARVALEKFKLSRALENEKYRLLDESIFPLTKSGSKFVTIGVSPLNKYVPTIKIHNKELTAAA</sequence>
<feature type="coiled-coil region" evidence="1">
    <location>
        <begin position="8"/>
        <end position="42"/>
    </location>
</feature>
<keyword evidence="3" id="KW-1185">Reference proteome</keyword>
<gene>
    <name evidence="2" type="primary">GLEAN_11577</name>
    <name evidence="2" type="ORF">TcasGA2_TC011577</name>
</gene>
<evidence type="ECO:0000313" key="2">
    <source>
        <dbReference type="EMBL" id="EFA13695.1"/>
    </source>
</evidence>
<evidence type="ECO:0000313" key="3">
    <source>
        <dbReference type="Proteomes" id="UP000007266"/>
    </source>
</evidence>
<keyword evidence="1" id="KW-0175">Coiled coil</keyword>
<proteinExistence type="predicted"/>
<name>D7GY47_TRICA</name>
<dbReference type="PhylomeDB" id="D7GY47"/>